<sequence>MAKGGSVHTVSAQIAHMHVMAGNAEYVKEGATNRAVGVENSDSVPKKRTRKK</sequence>
<dbReference type="EMBL" id="UINC01072066">
    <property type="protein sequence ID" value="SVC07444.1"/>
    <property type="molecule type" value="Genomic_DNA"/>
</dbReference>
<evidence type="ECO:0000256" key="1">
    <source>
        <dbReference type="SAM" id="MobiDB-lite"/>
    </source>
</evidence>
<accession>A0A382J5M6</accession>
<gene>
    <name evidence="2" type="ORF">METZ01_LOCUS260298</name>
</gene>
<evidence type="ECO:0000313" key="2">
    <source>
        <dbReference type="EMBL" id="SVC07444.1"/>
    </source>
</evidence>
<name>A0A382J5M6_9ZZZZ</name>
<protein>
    <submittedName>
        <fullName evidence="2">Uncharacterized protein</fullName>
    </submittedName>
</protein>
<proteinExistence type="predicted"/>
<feature type="region of interest" description="Disordered" evidence="1">
    <location>
        <begin position="33"/>
        <end position="52"/>
    </location>
</feature>
<reference evidence="2" key="1">
    <citation type="submission" date="2018-05" db="EMBL/GenBank/DDBJ databases">
        <authorList>
            <person name="Lanie J.A."/>
            <person name="Ng W.-L."/>
            <person name="Kazmierczak K.M."/>
            <person name="Andrzejewski T.M."/>
            <person name="Davidsen T.M."/>
            <person name="Wayne K.J."/>
            <person name="Tettelin H."/>
            <person name="Glass J.I."/>
            <person name="Rusch D."/>
            <person name="Podicherti R."/>
            <person name="Tsui H.-C.T."/>
            <person name="Winkler M.E."/>
        </authorList>
    </citation>
    <scope>NUCLEOTIDE SEQUENCE</scope>
</reference>
<dbReference type="AlphaFoldDB" id="A0A382J5M6"/>
<organism evidence="2">
    <name type="scientific">marine metagenome</name>
    <dbReference type="NCBI Taxonomy" id="408172"/>
    <lineage>
        <taxon>unclassified sequences</taxon>
        <taxon>metagenomes</taxon>
        <taxon>ecological metagenomes</taxon>
    </lineage>
</organism>